<accession>A0A1H9PXH5</accession>
<evidence type="ECO:0000259" key="2">
    <source>
        <dbReference type="Pfam" id="PF26452"/>
    </source>
</evidence>
<dbReference type="RefSeq" id="WP_090620960.1">
    <property type="nucleotide sequence ID" value="NZ_FOFD01000006.1"/>
</dbReference>
<reference evidence="4" key="1">
    <citation type="submission" date="2016-10" db="EMBL/GenBank/DDBJ databases">
        <authorList>
            <person name="Varghese N."/>
            <person name="Submissions S."/>
        </authorList>
    </citation>
    <scope>NUCLEOTIDE SEQUENCE [LARGE SCALE GENOMIC DNA]</scope>
    <source>
        <strain evidence="4">DSM 25055</strain>
    </source>
</reference>
<evidence type="ECO:0000313" key="4">
    <source>
        <dbReference type="Proteomes" id="UP000199114"/>
    </source>
</evidence>
<dbReference type="Pfam" id="PF26452">
    <property type="entry name" value="DUF8131"/>
    <property type="match status" value="1"/>
</dbReference>
<sequence>MFLETVSPRLAATAGALAVVPVLVYGVTNSGIAGLVSAVNVALIIGSLYVAMSPLEGPHDDHADDGNGTVS</sequence>
<keyword evidence="4" id="KW-1185">Reference proteome</keyword>
<keyword evidence="1" id="KW-0812">Transmembrane</keyword>
<keyword evidence="1" id="KW-0472">Membrane</keyword>
<protein>
    <recommendedName>
        <fullName evidence="2">DUF8131 domain-containing protein</fullName>
    </recommendedName>
</protein>
<dbReference type="STRING" id="1186196.SAMN04489841_4020"/>
<organism evidence="3 4">
    <name type="scientific">Natrinema salaciae</name>
    <dbReference type="NCBI Taxonomy" id="1186196"/>
    <lineage>
        <taxon>Archaea</taxon>
        <taxon>Methanobacteriati</taxon>
        <taxon>Methanobacteriota</taxon>
        <taxon>Stenosarchaea group</taxon>
        <taxon>Halobacteria</taxon>
        <taxon>Halobacteriales</taxon>
        <taxon>Natrialbaceae</taxon>
        <taxon>Natrinema</taxon>
    </lineage>
</organism>
<feature type="transmembrane region" description="Helical" evidence="1">
    <location>
        <begin position="6"/>
        <end position="25"/>
    </location>
</feature>
<dbReference type="AlphaFoldDB" id="A0A1H9PXH5"/>
<dbReference type="EMBL" id="FOFD01000006">
    <property type="protein sequence ID" value="SER52931.1"/>
    <property type="molecule type" value="Genomic_DNA"/>
</dbReference>
<keyword evidence="1" id="KW-1133">Transmembrane helix</keyword>
<gene>
    <name evidence="3" type="ORF">SAMN04489841_4020</name>
</gene>
<feature type="transmembrane region" description="Helical" evidence="1">
    <location>
        <begin position="32"/>
        <end position="52"/>
    </location>
</feature>
<dbReference type="Proteomes" id="UP000199114">
    <property type="component" value="Unassembled WGS sequence"/>
</dbReference>
<dbReference type="InterPro" id="IPR058444">
    <property type="entry name" value="DUF8131"/>
</dbReference>
<evidence type="ECO:0000256" key="1">
    <source>
        <dbReference type="SAM" id="Phobius"/>
    </source>
</evidence>
<feature type="domain" description="DUF8131" evidence="2">
    <location>
        <begin position="4"/>
        <end position="67"/>
    </location>
</feature>
<proteinExistence type="predicted"/>
<dbReference type="OrthoDB" id="170780at2157"/>
<evidence type="ECO:0000313" key="3">
    <source>
        <dbReference type="EMBL" id="SER52931.1"/>
    </source>
</evidence>
<name>A0A1H9PXH5_9EURY</name>